<dbReference type="Proteomes" id="UP000760494">
    <property type="component" value="Unassembled WGS sequence"/>
</dbReference>
<organism evidence="2 3">
    <name type="scientific">Fusarium fujikuroi</name>
    <name type="common">Bakanae and foot rot disease fungus</name>
    <name type="synonym">Gibberella fujikuroi</name>
    <dbReference type="NCBI Taxonomy" id="5127"/>
    <lineage>
        <taxon>Eukaryota</taxon>
        <taxon>Fungi</taxon>
        <taxon>Dikarya</taxon>
        <taxon>Ascomycota</taxon>
        <taxon>Pezizomycotina</taxon>
        <taxon>Sordariomycetes</taxon>
        <taxon>Hypocreomycetidae</taxon>
        <taxon>Hypocreales</taxon>
        <taxon>Nectriaceae</taxon>
        <taxon>Fusarium</taxon>
        <taxon>Fusarium fujikuroi species complex</taxon>
    </lineage>
</organism>
<reference evidence="2" key="1">
    <citation type="submission" date="2019-05" db="EMBL/GenBank/DDBJ databases">
        <authorList>
            <person name="Piombo E."/>
        </authorList>
    </citation>
    <scope>NUCLEOTIDE SEQUENCE</scope>
    <source>
        <strain evidence="2">C2S</strain>
    </source>
</reference>
<dbReference type="Pfam" id="PF09994">
    <property type="entry name" value="T6SS_Tle1-like_cat"/>
    <property type="match status" value="1"/>
</dbReference>
<comment type="caution">
    <text evidence="2">The sequence shown here is derived from an EMBL/GenBank/DDBJ whole genome shotgun (WGS) entry which is preliminary data.</text>
</comment>
<accession>A0A9Q9RW60</accession>
<proteinExistence type="predicted"/>
<evidence type="ECO:0000259" key="1">
    <source>
        <dbReference type="Pfam" id="PF09994"/>
    </source>
</evidence>
<sequence>MVEQSTPALVEITGTAHHVCHAVAVDEHRVKFKPAFFSQDIKTVIKKSQTTSTEDKHIETTVKETERAYRKRRHQRSLVPGNHGDVGGGWPAIPTGLKIWRLWNCIFGGTKVDNLHESLQDDDLQMSDIALEWMIREVDIVVNWCHTLDAFKATMVIAANVEDWVIKGFMNDTLSLCYGSSFLRVFMWNLIGMPNWWGRHDTPRGAVLHNSLKELEKADSYRPLNNHGSGEPCLWNSKGVADMRDVTYQRLNQSGQEIKSAVWDSRHKIWQFEDFYAQNAQPRIY</sequence>
<evidence type="ECO:0000313" key="2">
    <source>
        <dbReference type="EMBL" id="VTT76786.1"/>
    </source>
</evidence>
<name>A0A9Q9RW60_FUSFU</name>
<protein>
    <recommendedName>
        <fullName evidence="1">T6SS Phospholipase effector Tle1-like catalytic domain-containing protein</fullName>
    </recommendedName>
</protein>
<dbReference type="AlphaFoldDB" id="A0A9Q9RW60"/>
<dbReference type="EMBL" id="CABFJX010000385">
    <property type="protein sequence ID" value="VTT76786.1"/>
    <property type="molecule type" value="Genomic_DNA"/>
</dbReference>
<dbReference type="PANTHER" id="PTHR33840">
    <property type="match status" value="1"/>
</dbReference>
<gene>
    <name evidence="2" type="ORF">C2S_1961</name>
</gene>
<dbReference type="InterPro" id="IPR018712">
    <property type="entry name" value="Tle1-like_cat"/>
</dbReference>
<feature type="domain" description="T6SS Phospholipase effector Tle1-like catalytic" evidence="1">
    <location>
        <begin position="12"/>
        <end position="137"/>
    </location>
</feature>
<dbReference type="PANTHER" id="PTHR33840:SF2">
    <property type="entry name" value="TLE1 PHOSPHOLIPASE DOMAIN-CONTAINING PROTEIN"/>
    <property type="match status" value="1"/>
</dbReference>
<evidence type="ECO:0000313" key="3">
    <source>
        <dbReference type="Proteomes" id="UP000760494"/>
    </source>
</evidence>